<proteinExistence type="inferred from homology"/>
<dbReference type="SUPFAM" id="SSF75420">
    <property type="entry name" value="YhbC-like, N-terminal domain"/>
    <property type="match status" value="1"/>
</dbReference>
<sequence>MSVEQRVRELAEEKLQDRPDLFIVSVKVQNKKITLLLDGDNGIGIDDCAIVSRHVGFHIEEENLMSDAYNLEVSSAGLDAALVLDRQFEKNVGRQLSIKKTDGKTIEGKLLQVLPHGVMIAHRVKEKGKKAQEVETLIEKENIAVAKVSISFK</sequence>
<gene>
    <name evidence="3 5" type="primary">rimP</name>
    <name evidence="5" type="ORF">ACFSAH_07155</name>
</gene>
<dbReference type="EMBL" id="JBHUDG010000005">
    <property type="protein sequence ID" value="MFD1629646.1"/>
    <property type="molecule type" value="Genomic_DNA"/>
</dbReference>
<dbReference type="Gene3D" id="3.30.300.70">
    <property type="entry name" value="RimP-like superfamily, N-terminal"/>
    <property type="match status" value="1"/>
</dbReference>
<evidence type="ECO:0000313" key="6">
    <source>
        <dbReference type="Proteomes" id="UP001597118"/>
    </source>
</evidence>
<evidence type="ECO:0000259" key="4">
    <source>
        <dbReference type="Pfam" id="PF02576"/>
    </source>
</evidence>
<organism evidence="5 6">
    <name type="scientific">Pseudopedobacter beijingensis</name>
    <dbReference type="NCBI Taxonomy" id="1207056"/>
    <lineage>
        <taxon>Bacteria</taxon>
        <taxon>Pseudomonadati</taxon>
        <taxon>Bacteroidota</taxon>
        <taxon>Sphingobacteriia</taxon>
        <taxon>Sphingobacteriales</taxon>
        <taxon>Sphingobacteriaceae</taxon>
        <taxon>Pseudopedobacter</taxon>
    </lineage>
</organism>
<comment type="subcellular location">
    <subcellularLocation>
        <location evidence="3">Cytoplasm</location>
    </subcellularLocation>
</comment>
<dbReference type="PANTHER" id="PTHR33867">
    <property type="entry name" value="RIBOSOME MATURATION FACTOR RIMP"/>
    <property type="match status" value="1"/>
</dbReference>
<name>A0ABW4IDG6_9SPHI</name>
<reference evidence="6" key="1">
    <citation type="journal article" date="2019" name="Int. J. Syst. Evol. Microbiol.">
        <title>The Global Catalogue of Microorganisms (GCM) 10K type strain sequencing project: providing services to taxonomists for standard genome sequencing and annotation.</title>
        <authorList>
            <consortium name="The Broad Institute Genomics Platform"/>
            <consortium name="The Broad Institute Genome Sequencing Center for Infectious Disease"/>
            <person name="Wu L."/>
            <person name="Ma J."/>
        </authorList>
    </citation>
    <scope>NUCLEOTIDE SEQUENCE [LARGE SCALE GENOMIC DNA]</scope>
    <source>
        <strain evidence="6">CCUG 53762</strain>
    </source>
</reference>
<comment type="similarity">
    <text evidence="3">Belongs to the RimP family.</text>
</comment>
<comment type="caution">
    <text evidence="5">The sequence shown here is derived from an EMBL/GenBank/DDBJ whole genome shotgun (WGS) entry which is preliminary data.</text>
</comment>
<evidence type="ECO:0000313" key="5">
    <source>
        <dbReference type="EMBL" id="MFD1629646.1"/>
    </source>
</evidence>
<dbReference type="InterPro" id="IPR028989">
    <property type="entry name" value="RimP_N"/>
</dbReference>
<dbReference type="Pfam" id="PF02576">
    <property type="entry name" value="RimP_N"/>
    <property type="match status" value="1"/>
</dbReference>
<dbReference type="Proteomes" id="UP001597118">
    <property type="component" value="Unassembled WGS sequence"/>
</dbReference>
<keyword evidence="1 3" id="KW-0963">Cytoplasm</keyword>
<keyword evidence="6" id="KW-1185">Reference proteome</keyword>
<protein>
    <recommendedName>
        <fullName evidence="3">Ribosome maturation factor RimP</fullName>
    </recommendedName>
</protein>
<evidence type="ECO:0000256" key="3">
    <source>
        <dbReference type="HAMAP-Rule" id="MF_01077"/>
    </source>
</evidence>
<dbReference type="RefSeq" id="WP_379662024.1">
    <property type="nucleotide sequence ID" value="NZ_JBHUDG010000005.1"/>
</dbReference>
<dbReference type="HAMAP" id="MF_01077">
    <property type="entry name" value="RimP"/>
    <property type="match status" value="1"/>
</dbReference>
<keyword evidence="2 3" id="KW-0690">Ribosome biogenesis</keyword>
<comment type="function">
    <text evidence="3">Required for maturation of 30S ribosomal subunits.</text>
</comment>
<feature type="domain" description="Ribosome maturation factor RimP N-terminal" evidence="4">
    <location>
        <begin position="21"/>
        <end position="79"/>
    </location>
</feature>
<evidence type="ECO:0000256" key="1">
    <source>
        <dbReference type="ARBA" id="ARBA00022490"/>
    </source>
</evidence>
<evidence type="ECO:0000256" key="2">
    <source>
        <dbReference type="ARBA" id="ARBA00022517"/>
    </source>
</evidence>
<accession>A0ABW4IDG6</accession>
<dbReference type="PANTHER" id="PTHR33867:SF1">
    <property type="entry name" value="RIBOSOME MATURATION FACTOR RIMP"/>
    <property type="match status" value="1"/>
</dbReference>
<dbReference type="InterPro" id="IPR003728">
    <property type="entry name" value="Ribosome_maturation_RimP"/>
</dbReference>
<dbReference type="InterPro" id="IPR035956">
    <property type="entry name" value="RimP_N_sf"/>
</dbReference>